<accession>A0A1N6GLW0</accession>
<reference evidence="3" key="1">
    <citation type="submission" date="2016-11" db="EMBL/GenBank/DDBJ databases">
        <authorList>
            <person name="Varghese N."/>
            <person name="Submissions S."/>
        </authorList>
    </citation>
    <scope>NUCLEOTIDE SEQUENCE [LARGE SCALE GENOMIC DNA]</scope>
    <source>
        <strain evidence="3">DSM 29440</strain>
    </source>
</reference>
<feature type="region of interest" description="Disordered" evidence="1">
    <location>
        <begin position="78"/>
        <end position="98"/>
    </location>
</feature>
<dbReference type="RefSeq" id="WP_074256600.1">
    <property type="nucleotide sequence ID" value="NZ_FSRL01000001.1"/>
</dbReference>
<organism evidence="2 3">
    <name type="scientific">Vannielia litorea</name>
    <dbReference type="NCBI Taxonomy" id="1217970"/>
    <lineage>
        <taxon>Bacteria</taxon>
        <taxon>Pseudomonadati</taxon>
        <taxon>Pseudomonadota</taxon>
        <taxon>Alphaproteobacteria</taxon>
        <taxon>Rhodobacterales</taxon>
        <taxon>Paracoccaceae</taxon>
        <taxon>Vannielia</taxon>
    </lineage>
</organism>
<proteinExistence type="predicted"/>
<dbReference type="Proteomes" id="UP000184932">
    <property type="component" value="Unassembled WGS sequence"/>
</dbReference>
<dbReference type="STRING" id="1217970.SAMN05444002_2602"/>
<keyword evidence="3" id="KW-1185">Reference proteome</keyword>
<dbReference type="OrthoDB" id="7859745at2"/>
<dbReference type="AlphaFoldDB" id="A0A1N6GLW0"/>
<dbReference type="EMBL" id="FSRL01000001">
    <property type="protein sequence ID" value="SIO08493.1"/>
    <property type="molecule type" value="Genomic_DNA"/>
</dbReference>
<protein>
    <recommendedName>
        <fullName evidence="4">Lipoprotein</fullName>
    </recommendedName>
</protein>
<evidence type="ECO:0000313" key="3">
    <source>
        <dbReference type="Proteomes" id="UP000184932"/>
    </source>
</evidence>
<evidence type="ECO:0000256" key="1">
    <source>
        <dbReference type="SAM" id="MobiDB-lite"/>
    </source>
</evidence>
<gene>
    <name evidence="2" type="ORF">SAMN05444002_2602</name>
</gene>
<name>A0A1N6GLW0_9RHOB</name>
<sequence>MNILKITALLAVAGSLAACSEKIDKTVDRGFDNKDLTQLKAGIWIDPNGCDHWIIDDGVEGYLSQRLDKFGKPVCSGAGPSSSAVGGYKSGSAFPDPI</sequence>
<evidence type="ECO:0000313" key="2">
    <source>
        <dbReference type="EMBL" id="SIO08493.1"/>
    </source>
</evidence>
<evidence type="ECO:0008006" key="4">
    <source>
        <dbReference type="Google" id="ProtNLM"/>
    </source>
</evidence>
<dbReference type="PROSITE" id="PS51257">
    <property type="entry name" value="PROKAR_LIPOPROTEIN"/>
    <property type="match status" value="1"/>
</dbReference>
<feature type="compositionally biased region" description="Low complexity" evidence="1">
    <location>
        <begin position="78"/>
        <end position="87"/>
    </location>
</feature>